<keyword evidence="6 16" id="KW-0812">Transmembrane</keyword>
<evidence type="ECO:0000256" key="8">
    <source>
        <dbReference type="ARBA" id="ARBA00022960"/>
    </source>
</evidence>
<dbReference type="InterPro" id="IPR001460">
    <property type="entry name" value="PCN-bd_Tpept"/>
</dbReference>
<evidence type="ECO:0000256" key="2">
    <source>
        <dbReference type="ARBA" id="ARBA00022645"/>
    </source>
</evidence>
<proteinExistence type="predicted"/>
<feature type="domain" description="Glycosyl transferase family 51" evidence="18">
    <location>
        <begin position="52"/>
        <end position="226"/>
    </location>
</feature>
<evidence type="ECO:0000259" key="18">
    <source>
        <dbReference type="Pfam" id="PF00912"/>
    </source>
</evidence>
<evidence type="ECO:0000256" key="13">
    <source>
        <dbReference type="ARBA" id="ARBA00023316"/>
    </source>
</evidence>
<dbReference type="InterPro" id="IPR001264">
    <property type="entry name" value="Glyco_trans_51"/>
</dbReference>
<evidence type="ECO:0000259" key="17">
    <source>
        <dbReference type="Pfam" id="PF00905"/>
    </source>
</evidence>
<evidence type="ECO:0000256" key="16">
    <source>
        <dbReference type="SAM" id="Phobius"/>
    </source>
</evidence>
<dbReference type="InterPro" id="IPR023346">
    <property type="entry name" value="Lysozyme-like_dom_sf"/>
</dbReference>
<accession>A0ABU6P251</accession>
<keyword evidence="3" id="KW-0645">Protease</keyword>
<gene>
    <name evidence="19" type="ORF">P9271_17435</name>
</gene>
<keyword evidence="4" id="KW-0328">Glycosyltransferase</keyword>
<comment type="catalytic activity">
    <reaction evidence="14">
        <text>Preferential cleavage: (Ac)2-L-Lys-D-Ala-|-D-Ala. Also transpeptidation of peptidyl-alanyl moieties that are N-acyl substituents of D-alanine.</text>
        <dbReference type="EC" id="3.4.16.4"/>
    </reaction>
</comment>
<dbReference type="Pfam" id="PF00905">
    <property type="entry name" value="Transpeptidase"/>
    <property type="match status" value="1"/>
</dbReference>
<keyword evidence="11 16" id="KW-0472">Membrane</keyword>
<organism evidence="19 20">
    <name type="scientific">Metabacillus fastidiosus</name>
    <dbReference type="NCBI Taxonomy" id="1458"/>
    <lineage>
        <taxon>Bacteria</taxon>
        <taxon>Bacillati</taxon>
        <taxon>Bacillota</taxon>
        <taxon>Bacilli</taxon>
        <taxon>Bacillales</taxon>
        <taxon>Bacillaceae</taxon>
        <taxon>Metabacillus</taxon>
    </lineage>
</organism>
<dbReference type="RefSeq" id="WP_328015641.1">
    <property type="nucleotide sequence ID" value="NZ_JARTFS010000013.1"/>
</dbReference>
<reference evidence="19 20" key="1">
    <citation type="submission" date="2023-03" db="EMBL/GenBank/DDBJ databases">
        <title>Bacillus Genome Sequencing.</title>
        <authorList>
            <person name="Dunlap C."/>
        </authorList>
    </citation>
    <scope>NUCLEOTIDE SEQUENCE [LARGE SCALE GENOMIC DNA]</scope>
    <source>
        <strain evidence="19 20">NRS-1717</strain>
    </source>
</reference>
<keyword evidence="7" id="KW-0378">Hydrolase</keyword>
<feature type="transmembrane region" description="Helical" evidence="16">
    <location>
        <begin position="7"/>
        <end position="29"/>
    </location>
</feature>
<dbReference type="InterPro" id="IPR050396">
    <property type="entry name" value="Glycosyltr_51/Transpeptidase"/>
</dbReference>
<evidence type="ECO:0000256" key="4">
    <source>
        <dbReference type="ARBA" id="ARBA00022676"/>
    </source>
</evidence>
<dbReference type="Gene3D" id="1.10.3810.10">
    <property type="entry name" value="Biosynthetic peptidoglycan transglycosylase-like"/>
    <property type="match status" value="1"/>
</dbReference>
<evidence type="ECO:0000256" key="14">
    <source>
        <dbReference type="ARBA" id="ARBA00034000"/>
    </source>
</evidence>
<sequence length="712" mass="80352">MKKKILLTAVLIFMPVLLAFIAYLFIIFLGDYVIDEKKLVMNSTSRLVDERGNEITKLYIENRDLISLKDIPEHVQQAFVAVEDRRFYEHHGLDVKSISRALFKDLLAGESVEGGSTITQQLAKNTFLTNDKTLLRKTEEAIIAINLENRYSKEKILEMYLNQVYFGHGAYGIQSAANFYFNKDASELTVAEGALLAGIPKAPSNYSPVANKKKSKERRDTVLSLMGKQAYLSAEDVVRAQGKTINLNIKENEKNQWLTTYIDMVFDEAKQKYSLSNEELMRGGYTITVPLNESVQKAAYELFEEGDYFPGKDDNVEGAFILLDNKTGGVAAAIGGRNYVPKGLNRLHIARQPGSTFKPIAVYAPLMEEGKYEPYSLLEDMAFDYNGYVPRNYDGEYAGKITMFDAIIHSKNASAVWALNELSINKSKEYLKKVGMNIDDKGLAIALGGLKKGVTPIQLANAYRTFAENGLYSDQYVIKKIVDRENKVIARIEKEERQVYSRQTAWNMTRMLEHVVTEGTAKAGKYSGELAGKTGSTSYPNVKGATKDAWFVGYTSEVTGAVWIGYDRTDKDHYLTKGSSYPTKLFKDILSKADMDKDLAFNVPKDVKDLEEPIRLRDISEFDAAYTFKPFGLFTIMLKWETQKDPRVVYRIYEKDKEEKRLVGTVTGEGLYEIPYVNVFSDAAYQIVPFNVQTKEEGKGTKLVKPTLYSKS</sequence>
<evidence type="ECO:0000313" key="20">
    <source>
        <dbReference type="Proteomes" id="UP001342826"/>
    </source>
</evidence>
<dbReference type="InterPro" id="IPR036950">
    <property type="entry name" value="PBP_transglycosylase"/>
</dbReference>
<keyword evidence="5" id="KW-0808">Transferase</keyword>
<evidence type="ECO:0000256" key="11">
    <source>
        <dbReference type="ARBA" id="ARBA00023136"/>
    </source>
</evidence>
<keyword evidence="1" id="KW-1003">Cell membrane</keyword>
<dbReference type="PANTHER" id="PTHR32282">
    <property type="entry name" value="BINDING PROTEIN TRANSPEPTIDASE, PUTATIVE-RELATED"/>
    <property type="match status" value="1"/>
</dbReference>
<dbReference type="Gene3D" id="3.40.710.10">
    <property type="entry name" value="DD-peptidase/beta-lactamase superfamily"/>
    <property type="match status" value="1"/>
</dbReference>
<feature type="domain" description="Penicillin-binding protein transpeptidase" evidence="17">
    <location>
        <begin position="318"/>
        <end position="590"/>
    </location>
</feature>
<keyword evidence="9" id="KW-0573">Peptidoglycan synthesis</keyword>
<dbReference type="NCBIfam" id="TIGR02074">
    <property type="entry name" value="PBP_1a_fam"/>
    <property type="match status" value="1"/>
</dbReference>
<dbReference type="InterPro" id="IPR012338">
    <property type="entry name" value="Beta-lactam/transpept-like"/>
</dbReference>
<keyword evidence="12" id="KW-0511">Multifunctional enzyme</keyword>
<evidence type="ECO:0000256" key="5">
    <source>
        <dbReference type="ARBA" id="ARBA00022679"/>
    </source>
</evidence>
<comment type="catalytic activity">
    <reaction evidence="15">
        <text>[GlcNAc-(1-&gt;4)-Mur2Ac(oyl-L-Ala-gamma-D-Glu-L-Lys-D-Ala-D-Ala)](n)-di-trans,octa-cis-undecaprenyl diphosphate + beta-D-GlcNAc-(1-&gt;4)-Mur2Ac(oyl-L-Ala-gamma-D-Glu-L-Lys-D-Ala-D-Ala)-di-trans,octa-cis-undecaprenyl diphosphate = [GlcNAc-(1-&gt;4)-Mur2Ac(oyl-L-Ala-gamma-D-Glu-L-Lys-D-Ala-D-Ala)](n+1)-di-trans,octa-cis-undecaprenyl diphosphate + di-trans,octa-cis-undecaprenyl diphosphate + H(+)</text>
        <dbReference type="Rhea" id="RHEA:23708"/>
        <dbReference type="Rhea" id="RHEA-COMP:9602"/>
        <dbReference type="Rhea" id="RHEA-COMP:9603"/>
        <dbReference type="ChEBI" id="CHEBI:15378"/>
        <dbReference type="ChEBI" id="CHEBI:58405"/>
        <dbReference type="ChEBI" id="CHEBI:60033"/>
        <dbReference type="ChEBI" id="CHEBI:78435"/>
        <dbReference type="EC" id="2.4.99.28"/>
    </reaction>
</comment>
<comment type="caution">
    <text evidence="19">The sequence shown here is derived from an EMBL/GenBank/DDBJ whole genome shotgun (WGS) entry which is preliminary data.</text>
</comment>
<protein>
    <submittedName>
        <fullName evidence="19">PBP1A family penicillin-binding protein</fullName>
    </submittedName>
</protein>
<evidence type="ECO:0000313" key="19">
    <source>
        <dbReference type="EMBL" id="MED4403093.1"/>
    </source>
</evidence>
<dbReference type="Proteomes" id="UP001342826">
    <property type="component" value="Unassembled WGS sequence"/>
</dbReference>
<evidence type="ECO:0000256" key="6">
    <source>
        <dbReference type="ARBA" id="ARBA00022692"/>
    </source>
</evidence>
<evidence type="ECO:0000256" key="15">
    <source>
        <dbReference type="ARBA" id="ARBA00049902"/>
    </source>
</evidence>
<keyword evidence="13" id="KW-0961">Cell wall biogenesis/degradation</keyword>
<evidence type="ECO:0000256" key="1">
    <source>
        <dbReference type="ARBA" id="ARBA00022475"/>
    </source>
</evidence>
<evidence type="ECO:0000256" key="10">
    <source>
        <dbReference type="ARBA" id="ARBA00022989"/>
    </source>
</evidence>
<name>A0ABU6P251_9BACI</name>
<keyword evidence="20" id="KW-1185">Reference proteome</keyword>
<evidence type="ECO:0000256" key="12">
    <source>
        <dbReference type="ARBA" id="ARBA00023268"/>
    </source>
</evidence>
<dbReference type="SUPFAM" id="SSF53955">
    <property type="entry name" value="Lysozyme-like"/>
    <property type="match status" value="1"/>
</dbReference>
<keyword evidence="2" id="KW-0121">Carboxypeptidase</keyword>
<keyword evidence="10 16" id="KW-1133">Transmembrane helix</keyword>
<dbReference type="SUPFAM" id="SSF56601">
    <property type="entry name" value="beta-lactamase/transpeptidase-like"/>
    <property type="match status" value="1"/>
</dbReference>
<keyword evidence="8" id="KW-0133">Cell shape</keyword>
<dbReference type="Pfam" id="PF00912">
    <property type="entry name" value="Transgly"/>
    <property type="match status" value="1"/>
</dbReference>
<evidence type="ECO:0000256" key="9">
    <source>
        <dbReference type="ARBA" id="ARBA00022984"/>
    </source>
</evidence>
<dbReference type="EMBL" id="JARTFS010000013">
    <property type="protein sequence ID" value="MED4403093.1"/>
    <property type="molecule type" value="Genomic_DNA"/>
</dbReference>
<evidence type="ECO:0000256" key="7">
    <source>
        <dbReference type="ARBA" id="ARBA00022801"/>
    </source>
</evidence>
<dbReference type="PANTHER" id="PTHR32282:SF32">
    <property type="entry name" value="PENICILLIN-BINDING PROTEIN 2A"/>
    <property type="match status" value="1"/>
</dbReference>
<evidence type="ECO:0000256" key="3">
    <source>
        <dbReference type="ARBA" id="ARBA00022670"/>
    </source>
</evidence>